<evidence type="ECO:0000313" key="1">
    <source>
        <dbReference type="EMBL" id="AHG22729.1"/>
    </source>
</evidence>
<name>W0LJW9_9GAMM</name>
<keyword evidence="2" id="KW-1185">Reference proteome</keyword>
<dbReference type="RefSeq" id="WP_024911067.1">
    <property type="nucleotide sequence ID" value="NZ_CP007044.2"/>
</dbReference>
<dbReference type="InterPro" id="IPR017853">
    <property type="entry name" value="GH"/>
</dbReference>
<dbReference type="STRING" id="1441930.Z042_09290"/>
<reference evidence="1 2" key="1">
    <citation type="submission" date="2014-01" db="EMBL/GenBank/DDBJ databases">
        <title>Isolation of Serratia multitudinisentens RB-25 from Ex-Landfill site.</title>
        <authorList>
            <person name="Robson E.H.J."/>
        </authorList>
    </citation>
    <scope>NUCLEOTIDE SEQUENCE [LARGE SCALE GENOMIC DNA]</scope>
    <source>
        <strain evidence="1 2">RB-25</strain>
    </source>
</reference>
<dbReference type="Proteomes" id="UP000019030">
    <property type="component" value="Chromosome"/>
</dbReference>
<accession>W0LJW9</accession>
<dbReference type="HOGENOM" id="CLU_035028_0_0_6"/>
<proteinExistence type="predicted"/>
<dbReference type="KEGG" id="sfo:Z042_09290"/>
<dbReference type="AlphaFoldDB" id="W0LJW9"/>
<reference evidence="1 2" key="2">
    <citation type="submission" date="2015-03" db="EMBL/GenBank/DDBJ databases">
        <authorList>
            <person name="Chan K.-G."/>
        </authorList>
    </citation>
    <scope>NUCLEOTIDE SEQUENCE [LARGE SCALE GENOMIC DNA]</scope>
    <source>
        <strain evidence="1 2">RB-25</strain>
    </source>
</reference>
<evidence type="ECO:0000313" key="2">
    <source>
        <dbReference type="Proteomes" id="UP000019030"/>
    </source>
</evidence>
<gene>
    <name evidence="1" type="ORF">Z042_09290</name>
</gene>
<sequence length="531" mass="61966">MSSQVPLLFLEENSPTFWQWGSFLEVVRLIKKYQFNGLILHQQTLMALLAKPSPLCRRSEVEHLLLARNNALHYLQRVGRYCEENHIQLWLQGEAAPNSHDLRRKFPEYFLSDTPHPDAAFLNHFFGEALPEILSHLPAVRGLRLSLSTPHVHPTEWQQALQRLYQGLRRQGCQLTLRDYQDKEWPRQQLKMALDGLPNDVRASMKATELDYRPGFANNPNLTSLSGYRKWLEFDLWGIEYGWTLLPCCLLDELQKRLHWATQAVGDELDAVTIRMNWEWIPNNLLTDSVNELNLYGLSQLIRTPLAQPRDIFAKWLEAHCLRPLPQQQIDSLFAIFLSSHDWMCKTSSLLGRLLQRHSQLPTDFEQALQLLHMDTRSANWAQSFQPLMPADDEALGAQQMQLITLEKQKSRFLAEYLWTQVSKQLPAMALTDAFKQNLIDAWERAVWYTRAFSHATHAFALRLWIRKYGEQPEQREQLRLALQTLRQFVADLEQWFATRGSQHPYTFNLLLDPHRILHLANSLELDNTAP</sequence>
<protein>
    <submittedName>
        <fullName evidence="1">Uncharacterized protein</fullName>
    </submittedName>
</protein>
<dbReference type="PATRIC" id="fig|1441930.4.peg.1856"/>
<dbReference type="EMBL" id="CP007044">
    <property type="protein sequence ID" value="AHG22729.1"/>
    <property type="molecule type" value="Genomic_DNA"/>
</dbReference>
<dbReference type="eggNOG" id="COG3661">
    <property type="taxonomic scope" value="Bacteria"/>
</dbReference>
<organism evidence="1 2">
    <name type="scientific">Chania multitudinisentens RB-25</name>
    <dbReference type="NCBI Taxonomy" id="1441930"/>
    <lineage>
        <taxon>Bacteria</taxon>
        <taxon>Pseudomonadati</taxon>
        <taxon>Pseudomonadota</taxon>
        <taxon>Gammaproteobacteria</taxon>
        <taxon>Enterobacterales</taxon>
        <taxon>Yersiniaceae</taxon>
        <taxon>Chania</taxon>
    </lineage>
</organism>
<dbReference type="SUPFAM" id="SSF51445">
    <property type="entry name" value="(Trans)glycosidases"/>
    <property type="match status" value="1"/>
</dbReference>
<dbReference type="OrthoDB" id="6503743at2"/>